<name>A0A0P6WLI1_9BACI</name>
<protein>
    <submittedName>
        <fullName evidence="3">Amidohydrolase</fullName>
    </submittedName>
</protein>
<dbReference type="NCBIfam" id="TIGR01891">
    <property type="entry name" value="amidohydrolases"/>
    <property type="match status" value="1"/>
</dbReference>
<dbReference type="InterPro" id="IPR036264">
    <property type="entry name" value="Bact_exopeptidase_dim_dom"/>
</dbReference>
<dbReference type="SUPFAM" id="SSF55031">
    <property type="entry name" value="Bacterial exopeptidase dimerisation domain"/>
    <property type="match status" value="1"/>
</dbReference>
<dbReference type="RefSeq" id="WP_060673701.1">
    <property type="nucleotide sequence ID" value="NZ_LIXZ01000016.1"/>
</dbReference>
<dbReference type="Gene3D" id="3.30.70.360">
    <property type="match status" value="1"/>
</dbReference>
<feature type="domain" description="Peptidase M20 dimerisation" evidence="2">
    <location>
        <begin position="175"/>
        <end position="265"/>
    </location>
</feature>
<dbReference type="PIRSF" id="PIRSF005962">
    <property type="entry name" value="Pept_M20D_amidohydro"/>
    <property type="match status" value="1"/>
</dbReference>
<dbReference type="InterPro" id="IPR011650">
    <property type="entry name" value="Peptidase_M20_dimer"/>
</dbReference>
<comment type="caution">
    <text evidence="3">The sequence shown here is derived from an EMBL/GenBank/DDBJ whole genome shotgun (WGS) entry which is preliminary data.</text>
</comment>
<feature type="binding site" evidence="1">
    <location>
        <position position="346"/>
    </location>
    <ligand>
        <name>Mn(2+)</name>
        <dbReference type="ChEBI" id="CHEBI:29035"/>
        <label>2</label>
    </ligand>
</feature>
<dbReference type="InterPro" id="IPR037484">
    <property type="entry name" value="AmhX-like"/>
</dbReference>
<dbReference type="EMBL" id="LIXZ01000016">
    <property type="protein sequence ID" value="KPL58342.1"/>
    <property type="molecule type" value="Genomic_DNA"/>
</dbReference>
<dbReference type="Pfam" id="PF07687">
    <property type="entry name" value="M20_dimer"/>
    <property type="match status" value="1"/>
</dbReference>
<gene>
    <name evidence="3" type="ORF">AM506_17115</name>
</gene>
<accession>A0A0P6WLI1</accession>
<feature type="binding site" evidence="1">
    <location>
        <position position="151"/>
    </location>
    <ligand>
        <name>Mn(2+)</name>
        <dbReference type="ChEBI" id="CHEBI:29035"/>
        <label>2</label>
    </ligand>
</feature>
<dbReference type="CDD" id="cd08018">
    <property type="entry name" value="M20_Acy1_amhX-like"/>
    <property type="match status" value="1"/>
</dbReference>
<dbReference type="Pfam" id="PF01546">
    <property type="entry name" value="Peptidase_M20"/>
    <property type="match status" value="1"/>
</dbReference>
<dbReference type="SUPFAM" id="SSF53187">
    <property type="entry name" value="Zn-dependent exopeptidases"/>
    <property type="match status" value="1"/>
</dbReference>
<dbReference type="AlphaFoldDB" id="A0A0P6WLI1"/>
<evidence type="ECO:0000313" key="4">
    <source>
        <dbReference type="Proteomes" id="UP000050398"/>
    </source>
</evidence>
<keyword evidence="3" id="KW-0378">Hydrolase</keyword>
<proteinExistence type="predicted"/>
<dbReference type="InterPro" id="IPR002933">
    <property type="entry name" value="Peptidase_M20"/>
</dbReference>
<dbReference type="Gene3D" id="3.40.630.10">
    <property type="entry name" value="Zn peptidases"/>
    <property type="match status" value="1"/>
</dbReference>
<dbReference type="GO" id="GO:0016787">
    <property type="term" value="F:hydrolase activity"/>
    <property type="evidence" value="ECO:0007669"/>
    <property type="project" value="UniProtKB-KW"/>
</dbReference>
<organism evidence="3 4">
    <name type="scientific">Rossellomorea vietnamensis</name>
    <dbReference type="NCBI Taxonomy" id="218284"/>
    <lineage>
        <taxon>Bacteria</taxon>
        <taxon>Bacillati</taxon>
        <taxon>Bacillota</taxon>
        <taxon>Bacilli</taxon>
        <taxon>Bacillales</taxon>
        <taxon>Bacillaceae</taxon>
        <taxon>Rossellomorea</taxon>
    </lineage>
</organism>
<evidence type="ECO:0000256" key="1">
    <source>
        <dbReference type="PIRSR" id="PIRSR005962-1"/>
    </source>
</evidence>
<sequence length="376" mass="41301">MKAPFKEKIQNTFDYLHTHPEISWEETNTTTYIQNTLEKAGCRVQTFEDCTGVIGDYGNFSGDVPIIGIRADIDALWQKVDGELQANHSCGHDAHMTMVLGVLWKIQGEEDLKDNIGIRFIFQPAEEVGAGALKMVEKGAADEIDYLYGIHLRPIQETSNGFATPSILHGATGSLAFEIRGDDAHGARPHLTHNAIEIGNHILNALNTIHLNPSIAHSIKVTKFHAGGKNLNIIPGSASIGLDLRSQTNDLMEELHERVTEILHTTSELYGVPIEVTKDYGIAAAEVSDEAQAYAHKAIVNVLGEEKVNPPLVTPGGDDFHFYTIKKPHLKATMVGLGCDLKPGLHHPDMEFEKDSLFNGIEILTEIVKLHSRKDG</sequence>
<evidence type="ECO:0000259" key="2">
    <source>
        <dbReference type="Pfam" id="PF07687"/>
    </source>
</evidence>
<evidence type="ECO:0000313" key="3">
    <source>
        <dbReference type="EMBL" id="KPL58342.1"/>
    </source>
</evidence>
<dbReference type="Proteomes" id="UP000050398">
    <property type="component" value="Unassembled WGS sequence"/>
</dbReference>
<keyword evidence="1" id="KW-0464">Manganese</keyword>
<feature type="binding site" evidence="1">
    <location>
        <position position="90"/>
    </location>
    <ligand>
        <name>Mn(2+)</name>
        <dbReference type="ChEBI" id="CHEBI:29035"/>
        <label>2</label>
    </ligand>
</feature>
<dbReference type="PATRIC" id="fig|218284.4.peg.1637"/>
<keyword evidence="1" id="KW-0479">Metal-binding</keyword>
<dbReference type="PANTHER" id="PTHR11014">
    <property type="entry name" value="PEPTIDASE M20 FAMILY MEMBER"/>
    <property type="match status" value="1"/>
</dbReference>
<reference evidence="3 4" key="1">
    <citation type="submission" date="2015-08" db="EMBL/GenBank/DDBJ databases">
        <title>Draft Genome Sequence of Bacillus vietnamensis UCD-SED5.</title>
        <authorList>
            <person name="Lee R.D."/>
            <person name="Jospin G."/>
            <person name="Lang J.M."/>
            <person name="Coil D.A."/>
            <person name="Eisen J.A."/>
        </authorList>
    </citation>
    <scope>NUCLEOTIDE SEQUENCE [LARGE SCALE GENOMIC DNA]</scope>
    <source>
        <strain evidence="3 4">UCD-SED5</strain>
    </source>
</reference>
<feature type="binding site" evidence="1">
    <location>
        <position position="127"/>
    </location>
    <ligand>
        <name>Mn(2+)</name>
        <dbReference type="ChEBI" id="CHEBI:29035"/>
        <label>2</label>
    </ligand>
</feature>
<dbReference type="PANTHER" id="PTHR11014:SF122">
    <property type="entry name" value="AMIDOHYDROLASE AMHX"/>
    <property type="match status" value="1"/>
</dbReference>
<feature type="binding site" evidence="1">
    <location>
        <position position="92"/>
    </location>
    <ligand>
        <name>Mn(2+)</name>
        <dbReference type="ChEBI" id="CHEBI:29035"/>
        <label>2</label>
    </ligand>
</feature>
<dbReference type="OrthoDB" id="9776731at2"/>
<dbReference type="GO" id="GO:0046872">
    <property type="term" value="F:metal ion binding"/>
    <property type="evidence" value="ECO:0007669"/>
    <property type="project" value="UniProtKB-KW"/>
</dbReference>
<comment type="cofactor">
    <cofactor evidence="1">
        <name>Mn(2+)</name>
        <dbReference type="ChEBI" id="CHEBI:29035"/>
    </cofactor>
    <text evidence="1">The Mn(2+) ion enhances activity.</text>
</comment>
<dbReference type="InterPro" id="IPR017439">
    <property type="entry name" value="Amidohydrolase"/>
</dbReference>